<sequence>MELTFLGFSVETIISVLVFVGAFATVIAVVLPFLGRDSRATRLRSISKAREEMSRQQRDVAAAQRSARWRPQKSVATANRLVQLLKLDRLIAMPGLKAQLVRAGYRQPYAAQVFIAIRFALALGLFLFAGFFLIFLVKIELSFLQRLLILGIAPIIGFYVPQILLKNAVDKRQAEMTLAFPDALDLLVICAEAGLSIEAAFNRVPDEIGETSPALAEEMGLTSAEMAFLNDRRRAYANLAERTGLKMIKDLTVTLIQSEKYGTSVTDALKVLSQENRDERMSRAESKAAALPAKLTIPMIIFFLPVLLMVILGPAIIQLMELR</sequence>
<evidence type="ECO:0000313" key="9">
    <source>
        <dbReference type="Proteomes" id="UP000554286"/>
    </source>
</evidence>
<feature type="transmembrane region" description="Helical" evidence="6">
    <location>
        <begin position="295"/>
        <end position="317"/>
    </location>
</feature>
<keyword evidence="2" id="KW-1003">Cell membrane</keyword>
<evidence type="ECO:0000256" key="3">
    <source>
        <dbReference type="ARBA" id="ARBA00022692"/>
    </source>
</evidence>
<feature type="transmembrane region" description="Helical" evidence="6">
    <location>
        <begin position="143"/>
        <end position="165"/>
    </location>
</feature>
<evidence type="ECO:0000256" key="5">
    <source>
        <dbReference type="ARBA" id="ARBA00023136"/>
    </source>
</evidence>
<protein>
    <submittedName>
        <fullName evidence="8">Tight adherence protein C</fullName>
    </submittedName>
</protein>
<evidence type="ECO:0000259" key="7">
    <source>
        <dbReference type="Pfam" id="PF00482"/>
    </source>
</evidence>
<dbReference type="PANTHER" id="PTHR35007:SF2">
    <property type="entry name" value="PILUS ASSEMBLE PROTEIN"/>
    <property type="match status" value="1"/>
</dbReference>
<dbReference type="AlphaFoldDB" id="A0A7W6RGJ5"/>
<feature type="domain" description="Type II secretion system protein GspF" evidence="7">
    <location>
        <begin position="184"/>
        <end position="312"/>
    </location>
</feature>
<feature type="transmembrane region" description="Helical" evidence="6">
    <location>
        <begin position="12"/>
        <end position="34"/>
    </location>
</feature>
<accession>A0A7W6RGJ5</accession>
<evidence type="ECO:0000256" key="1">
    <source>
        <dbReference type="ARBA" id="ARBA00004651"/>
    </source>
</evidence>
<feature type="transmembrane region" description="Helical" evidence="6">
    <location>
        <begin position="115"/>
        <end position="137"/>
    </location>
</feature>
<dbReference type="EMBL" id="JACIGK010000029">
    <property type="protein sequence ID" value="MBB4267571.1"/>
    <property type="molecule type" value="Genomic_DNA"/>
</dbReference>
<evidence type="ECO:0000313" key="8">
    <source>
        <dbReference type="EMBL" id="MBB4267571.1"/>
    </source>
</evidence>
<evidence type="ECO:0000256" key="4">
    <source>
        <dbReference type="ARBA" id="ARBA00022989"/>
    </source>
</evidence>
<dbReference type="Proteomes" id="UP000554286">
    <property type="component" value="Unassembled WGS sequence"/>
</dbReference>
<dbReference type="PANTHER" id="PTHR35007">
    <property type="entry name" value="INTEGRAL MEMBRANE PROTEIN-RELATED"/>
    <property type="match status" value="1"/>
</dbReference>
<proteinExistence type="predicted"/>
<comment type="subcellular location">
    <subcellularLocation>
        <location evidence="1">Cell membrane</location>
        <topology evidence="1">Multi-pass membrane protein</topology>
    </subcellularLocation>
</comment>
<keyword evidence="5 6" id="KW-0472">Membrane</keyword>
<keyword evidence="3 6" id="KW-0812">Transmembrane</keyword>
<evidence type="ECO:0000256" key="6">
    <source>
        <dbReference type="SAM" id="Phobius"/>
    </source>
</evidence>
<dbReference type="RefSeq" id="WP_184047167.1">
    <property type="nucleotide sequence ID" value="NZ_JACIGK010000029.1"/>
</dbReference>
<gene>
    <name evidence="8" type="ORF">GGD89_003217</name>
</gene>
<dbReference type="GO" id="GO:0005886">
    <property type="term" value="C:plasma membrane"/>
    <property type="evidence" value="ECO:0007669"/>
    <property type="project" value="UniProtKB-SubCell"/>
</dbReference>
<name>A0A7W6RGJ5_9PROT</name>
<evidence type="ECO:0000256" key="2">
    <source>
        <dbReference type="ARBA" id="ARBA00022475"/>
    </source>
</evidence>
<comment type="caution">
    <text evidence="8">The sequence shown here is derived from an EMBL/GenBank/DDBJ whole genome shotgun (WGS) entry which is preliminary data.</text>
</comment>
<organism evidence="8 9">
    <name type="scientific">Roseospira visakhapatnamensis</name>
    <dbReference type="NCBI Taxonomy" id="390880"/>
    <lineage>
        <taxon>Bacteria</taxon>
        <taxon>Pseudomonadati</taxon>
        <taxon>Pseudomonadota</taxon>
        <taxon>Alphaproteobacteria</taxon>
        <taxon>Rhodospirillales</taxon>
        <taxon>Rhodospirillaceae</taxon>
        <taxon>Roseospira</taxon>
    </lineage>
</organism>
<keyword evidence="9" id="KW-1185">Reference proteome</keyword>
<dbReference type="InterPro" id="IPR018076">
    <property type="entry name" value="T2SS_GspF_dom"/>
</dbReference>
<reference evidence="8 9" key="1">
    <citation type="submission" date="2020-08" db="EMBL/GenBank/DDBJ databases">
        <title>Genome sequencing of Purple Non-Sulfur Bacteria from various extreme environments.</title>
        <authorList>
            <person name="Mayer M."/>
        </authorList>
    </citation>
    <scope>NUCLEOTIDE SEQUENCE [LARGE SCALE GENOMIC DNA]</scope>
    <source>
        <strain evidence="8 9">JA131</strain>
    </source>
</reference>
<keyword evidence="4 6" id="KW-1133">Transmembrane helix</keyword>
<dbReference type="Pfam" id="PF00482">
    <property type="entry name" value="T2SSF"/>
    <property type="match status" value="1"/>
</dbReference>